<dbReference type="EMBL" id="LNIX01000027">
    <property type="protein sequence ID" value="OXA42169.1"/>
    <property type="molecule type" value="Genomic_DNA"/>
</dbReference>
<accession>A0A226DAC6</accession>
<organism evidence="2 3">
    <name type="scientific">Folsomia candida</name>
    <name type="common">Springtail</name>
    <dbReference type="NCBI Taxonomy" id="158441"/>
    <lineage>
        <taxon>Eukaryota</taxon>
        <taxon>Metazoa</taxon>
        <taxon>Ecdysozoa</taxon>
        <taxon>Arthropoda</taxon>
        <taxon>Hexapoda</taxon>
        <taxon>Collembola</taxon>
        <taxon>Entomobryomorpha</taxon>
        <taxon>Isotomoidea</taxon>
        <taxon>Isotomidae</taxon>
        <taxon>Proisotominae</taxon>
        <taxon>Folsomia</taxon>
    </lineage>
</organism>
<protein>
    <submittedName>
        <fullName evidence="2">Uncharacterized protein</fullName>
    </submittedName>
</protein>
<dbReference type="AlphaFoldDB" id="A0A226DAC6"/>
<feature type="compositionally biased region" description="Basic residues" evidence="1">
    <location>
        <begin position="397"/>
        <end position="406"/>
    </location>
</feature>
<reference evidence="2 3" key="1">
    <citation type="submission" date="2015-12" db="EMBL/GenBank/DDBJ databases">
        <title>The genome of Folsomia candida.</title>
        <authorList>
            <person name="Faddeeva A."/>
            <person name="Derks M.F."/>
            <person name="Anvar Y."/>
            <person name="Smit S."/>
            <person name="Van Straalen N."/>
            <person name="Roelofs D."/>
        </authorList>
    </citation>
    <scope>NUCLEOTIDE SEQUENCE [LARGE SCALE GENOMIC DNA]</scope>
    <source>
        <strain evidence="2 3">VU population</strain>
        <tissue evidence="2">Whole body</tissue>
    </source>
</reference>
<keyword evidence="3" id="KW-1185">Reference proteome</keyword>
<dbReference type="OrthoDB" id="6421510at2759"/>
<evidence type="ECO:0000313" key="3">
    <source>
        <dbReference type="Proteomes" id="UP000198287"/>
    </source>
</evidence>
<gene>
    <name evidence="2" type="ORF">Fcan01_23278</name>
</gene>
<evidence type="ECO:0000313" key="2">
    <source>
        <dbReference type="EMBL" id="OXA42169.1"/>
    </source>
</evidence>
<dbReference type="Proteomes" id="UP000198287">
    <property type="component" value="Unassembled WGS sequence"/>
</dbReference>
<evidence type="ECO:0000256" key="1">
    <source>
        <dbReference type="SAM" id="MobiDB-lite"/>
    </source>
</evidence>
<feature type="compositionally biased region" description="Low complexity" evidence="1">
    <location>
        <begin position="387"/>
        <end position="396"/>
    </location>
</feature>
<feature type="region of interest" description="Disordered" evidence="1">
    <location>
        <begin position="598"/>
        <end position="620"/>
    </location>
</feature>
<feature type="compositionally biased region" description="Low complexity" evidence="1">
    <location>
        <begin position="603"/>
        <end position="620"/>
    </location>
</feature>
<sequence>MREEIEDSEFTITLVSHHCTDFFPQNNAFNFSNMLYKLIELPEKYEVAVSEIFFKEKEKDSPSTSNEKKEKYFAQRADDNVLTLTKTLSYYYQIPKTFSSLNTFLAKIQANLQELNPKLFSITYLYNGDVIEKTTIKIIDPTEEMSFIITPPIMAEMLGFETNTFKSGTHTSVRPVDRDVWEEIPMNTIMKFEFVRAIQEKLEVEEPSVHDVEMLMLECTTSLLLSTYGVDISYDIHSTILQVLFHDTNLSIKFPPAVNEALGLHESYEFNNNVTIFNVGENLRRMNESMIQFHPGQQVLIQSSNIEGQIFGSKCINLLRIFPRKWLKEMQHIAITSLYYQPLNGLHLSKFHIKLTTENLKPLFPSELPTTKTESIKRLKQGGGGAPTPRTTSTSKKSGRKRKSSPKKSVASSKKSDNFCPIWPEAGYKESEDNPFIFHIPGLTNHFTDLASSYLYLRLKILKDSGVNLDAADDVGPNEDFFAAYIESVNLELNSTHISHNQNTLYSWRHFMENYLFETDGVKNSTLSTEIFYLDENEKHDSTNANYAVRKAYSNGSKEFEVTGILKHSLQSQPRLIPDGVNITLAVKRSKNSLALFGKSTVPGTTTTTTTTTGPPTQKS</sequence>
<name>A0A226DAC6_FOLCA</name>
<dbReference type="STRING" id="158441.A0A226DAC6"/>
<feature type="region of interest" description="Disordered" evidence="1">
    <location>
        <begin position="364"/>
        <end position="416"/>
    </location>
</feature>
<proteinExistence type="predicted"/>
<comment type="caution">
    <text evidence="2">The sequence shown here is derived from an EMBL/GenBank/DDBJ whole genome shotgun (WGS) entry which is preliminary data.</text>
</comment>